<keyword evidence="4 8" id="KW-0812">Transmembrane</keyword>
<evidence type="ECO:0000256" key="3">
    <source>
        <dbReference type="ARBA" id="ARBA00022452"/>
    </source>
</evidence>
<dbReference type="NCBIfam" id="TIGR04057">
    <property type="entry name" value="SusC_RagA_signa"/>
    <property type="match status" value="1"/>
</dbReference>
<dbReference type="Pfam" id="PF00593">
    <property type="entry name" value="TonB_dep_Rec_b-barrel"/>
    <property type="match status" value="1"/>
</dbReference>
<proteinExistence type="inferred from homology"/>
<organism evidence="12 13">
    <name type="scientific">Echinicola arenosa</name>
    <dbReference type="NCBI Taxonomy" id="2774144"/>
    <lineage>
        <taxon>Bacteria</taxon>
        <taxon>Pseudomonadati</taxon>
        <taxon>Bacteroidota</taxon>
        <taxon>Cytophagia</taxon>
        <taxon>Cytophagales</taxon>
        <taxon>Cyclobacteriaceae</taxon>
        <taxon>Echinicola</taxon>
    </lineage>
</organism>
<keyword evidence="3 8" id="KW-1134">Transmembrane beta strand</keyword>
<evidence type="ECO:0000256" key="5">
    <source>
        <dbReference type="ARBA" id="ARBA00023077"/>
    </source>
</evidence>
<dbReference type="Pfam" id="PF13715">
    <property type="entry name" value="CarbopepD_reg_2"/>
    <property type="match status" value="1"/>
</dbReference>
<evidence type="ECO:0000256" key="4">
    <source>
        <dbReference type="ARBA" id="ARBA00022692"/>
    </source>
</evidence>
<evidence type="ECO:0000256" key="1">
    <source>
        <dbReference type="ARBA" id="ARBA00004571"/>
    </source>
</evidence>
<dbReference type="NCBIfam" id="TIGR04056">
    <property type="entry name" value="OMP_RagA_SusC"/>
    <property type="match status" value="1"/>
</dbReference>
<dbReference type="InterPro" id="IPR008969">
    <property type="entry name" value="CarboxyPept-like_regulatory"/>
</dbReference>
<keyword evidence="2 8" id="KW-0813">Transport</keyword>
<comment type="subcellular location">
    <subcellularLocation>
        <location evidence="1 8">Cell outer membrane</location>
        <topology evidence="1 8">Multi-pass membrane protein</topology>
    </subcellularLocation>
</comment>
<dbReference type="InterPro" id="IPR012910">
    <property type="entry name" value="Plug_dom"/>
</dbReference>
<comment type="caution">
    <text evidence="12">The sequence shown here is derived from an EMBL/GenBank/DDBJ whole genome shotgun (WGS) entry which is preliminary data.</text>
</comment>
<keyword evidence="13" id="KW-1185">Reference proteome</keyword>
<reference evidence="12 13" key="1">
    <citation type="submission" date="2020-09" db="EMBL/GenBank/DDBJ databases">
        <title>Echinicola sp. CAU 1574 isolated from sand of Sido Beach.</title>
        <authorList>
            <person name="Kim W."/>
        </authorList>
    </citation>
    <scope>NUCLEOTIDE SEQUENCE [LARGE SCALE GENOMIC DNA]</scope>
    <source>
        <strain evidence="12 13">CAU 1574</strain>
    </source>
</reference>
<dbReference type="InterPro" id="IPR036942">
    <property type="entry name" value="Beta-barrel_TonB_sf"/>
</dbReference>
<comment type="similarity">
    <text evidence="8 9">Belongs to the TonB-dependent receptor family.</text>
</comment>
<dbReference type="EMBL" id="JACYTQ010000002">
    <property type="protein sequence ID" value="MBD8488730.1"/>
    <property type="molecule type" value="Genomic_DNA"/>
</dbReference>
<feature type="domain" description="TonB-dependent receptor-like beta-barrel" evidence="10">
    <location>
        <begin position="512"/>
        <end position="963"/>
    </location>
</feature>
<evidence type="ECO:0000313" key="12">
    <source>
        <dbReference type="EMBL" id="MBD8488730.1"/>
    </source>
</evidence>
<dbReference type="SUPFAM" id="SSF49464">
    <property type="entry name" value="Carboxypeptidase regulatory domain-like"/>
    <property type="match status" value="1"/>
</dbReference>
<dbReference type="InterPro" id="IPR037066">
    <property type="entry name" value="Plug_dom_sf"/>
</dbReference>
<protein>
    <submittedName>
        <fullName evidence="12">TonB-dependent receptor</fullName>
    </submittedName>
</protein>
<dbReference type="Gene3D" id="3.55.50.30">
    <property type="match status" value="1"/>
</dbReference>
<evidence type="ECO:0000313" key="13">
    <source>
        <dbReference type="Proteomes" id="UP000647133"/>
    </source>
</evidence>
<dbReference type="InterPro" id="IPR023996">
    <property type="entry name" value="TonB-dep_OMP_SusC/RagA"/>
</dbReference>
<dbReference type="InterPro" id="IPR000531">
    <property type="entry name" value="Beta-barrel_TonB"/>
</dbReference>
<evidence type="ECO:0000256" key="6">
    <source>
        <dbReference type="ARBA" id="ARBA00023136"/>
    </source>
</evidence>
<evidence type="ECO:0000256" key="7">
    <source>
        <dbReference type="ARBA" id="ARBA00023237"/>
    </source>
</evidence>
<keyword evidence="5 9" id="KW-0798">TonB box</keyword>
<feature type="domain" description="TonB-dependent receptor plug" evidence="11">
    <location>
        <begin position="216"/>
        <end position="318"/>
    </location>
</feature>
<dbReference type="Gene3D" id="2.40.170.20">
    <property type="entry name" value="TonB-dependent receptor, beta-barrel domain"/>
    <property type="match status" value="1"/>
</dbReference>
<dbReference type="SUPFAM" id="SSF56935">
    <property type="entry name" value="Porins"/>
    <property type="match status" value="1"/>
</dbReference>
<dbReference type="Proteomes" id="UP000647133">
    <property type="component" value="Unassembled WGS sequence"/>
</dbReference>
<accession>A0ABR9AIR6</accession>
<evidence type="ECO:0000259" key="11">
    <source>
        <dbReference type="Pfam" id="PF07715"/>
    </source>
</evidence>
<keyword evidence="6 8" id="KW-0472">Membrane</keyword>
<dbReference type="InterPro" id="IPR023997">
    <property type="entry name" value="TonB-dep_OMP_SusC/RagA_CS"/>
</dbReference>
<dbReference type="Gene3D" id="2.60.40.1120">
    <property type="entry name" value="Carboxypeptidase-like, regulatory domain"/>
    <property type="match status" value="1"/>
</dbReference>
<gene>
    <name evidence="12" type="ORF">IFO69_08240</name>
</gene>
<name>A0ABR9AIR6_9BACT</name>
<evidence type="ECO:0000256" key="8">
    <source>
        <dbReference type="PROSITE-ProRule" id="PRU01360"/>
    </source>
</evidence>
<evidence type="ECO:0000259" key="10">
    <source>
        <dbReference type="Pfam" id="PF00593"/>
    </source>
</evidence>
<evidence type="ECO:0000256" key="2">
    <source>
        <dbReference type="ARBA" id="ARBA00022448"/>
    </source>
</evidence>
<keyword evidence="12" id="KW-0675">Receptor</keyword>
<evidence type="ECO:0000256" key="9">
    <source>
        <dbReference type="RuleBase" id="RU003357"/>
    </source>
</evidence>
<dbReference type="Gene3D" id="2.170.130.10">
    <property type="entry name" value="TonB-dependent receptor, plug domain"/>
    <property type="match status" value="1"/>
</dbReference>
<keyword evidence="7 8" id="KW-0998">Cell outer membrane</keyword>
<dbReference type="InterPro" id="IPR039426">
    <property type="entry name" value="TonB-dep_rcpt-like"/>
</dbReference>
<sequence>MIGKYYLYGFVFQLLFLNLIYAAPTKAQESLDITKVSLSLDLKEASLVEAFKEINAKTDFKFIYKDELVKNLPPVNLKLENESLESVLINLATSHELSFRQVDNTISVKEHKRKSFTPAIVVEVQVSGTVTDKNGEPIPGVTVVEQGTVNGTATDLDGKYTLSVEEGSSLVYSFVGFLSKTVTVNNQSVIDVVLEEDVSDLEEVVVVGYGTQKKGNLTGAVGMTDSKVLENRPITNLTDGLQGVVPGLNIASNSGSPGSNPSFNIRGATSINGGEPLVLVDGAQMDINNINPQDIESVTVLKDAASAAIYGARAAFGVVLITTKKGSKSTKPQIQYSGNVFAARPTILPDKTDSYRYALFVNSMTSSTNGARVFNDEHLGLIKDRVDGVITDDYTLKPSGTAYYEHANTDWADLVFANAAPGHNHNLSITGGSENSAYRASVAYARQDGIVKIGNDFYERFNFNSNLSSDLNKWLTTKFQVNFSRAEQDVHNLPGGGFGPSIFHVVWRARPTWTPYYNLDGVDYATFHRLNPVATIEDGGRNNLVNYNLNTKAGVEMKFGDFQVFSNFTFNPKFRQRVRNNRQFYSIQPWNNLTVSPEAEPSYIERTNFVDNYYAFDIYGKYAKDWSSGHSIEATVGFNQEKATYTSNQSYNTNLISDDVLSSSTTLGDPIITDDFYNWALRSGFVRMNYTYQGKYLLEINGRYDGSSRFNKNDRFGFFPSVSAGWRITDEEFMKDLTWLNLLKLRASYGQLGNQVSGAYYPFVGYTTVPQTNWIMGGSRPVSLSPQNPLSSDRTWEKVSSTNIGLDMIFLQGRLNVTLDAFQRDTKGMLVAGAALPGIFGADAPEKNAADLRVKGWEASVGWNDEINSELSYNLNVVVSDSKGEITRYENPTNSFSGGYYVGQTLGEIWGYETVGIFQNQEEIDNAADHAQLGGGNLIAPGDVHYADLNNDGFINGGAGTVDDSGDRRIIGNASPRYLYGIRGGLNYKNFDLSMFFQGIGKRDFWLDGPLMFGSTGGYGNVIVLDNVYNETWSDGSDGLPENRDAYYFRPSQGQVTNRNTQVQTRYLQDASYLRLKNLTIGYTLPSAMLERVKIGGLRVYVSGENLLTFTKLNENFDPEVLDPSQDNLGSASFSNGGDQSGKLYPLSRRISFGLSLSF</sequence>
<dbReference type="Pfam" id="PF07715">
    <property type="entry name" value="Plug"/>
    <property type="match status" value="1"/>
</dbReference>
<dbReference type="PROSITE" id="PS52016">
    <property type="entry name" value="TONB_DEPENDENT_REC_3"/>
    <property type="match status" value="1"/>
</dbReference>